<sequence>MANAVKRSHDDALPLITWQHLVLLLVCPGRATSVLETLTGVQTTLGTTATYSGPSNQAAVKSDPARRKRGRPKDSKNKSKPGQLAAKQSRSTEQVLATQNRSTTPRRSLDKVLTEHAASAEVPHFVQGADTELPMSAAESTVLPPTPTTVVPSGNPKVLPNEGLPDLAHSIATEPATPASSQRAKRIPVPLVLSMYVDIHVAFSPAKAGFIIQKKKYAGVGNAFLVGRVCRLLKRSLFQVNWLDSQFQKHGETLNLSAVQRGNAKYRSLHGRSTGVGWGRLCTVDDGEEVMIEQYMESFEPPGELPTSLAEVEAVKSMRFEPENPCDAHPDLYQHSDGSTKTRLRPKFKHIFQH</sequence>
<feature type="signal peptide" evidence="2">
    <location>
        <begin position="1"/>
        <end position="31"/>
    </location>
</feature>
<accession>A0A9W7D7N4</accession>
<feature type="compositionally biased region" description="Polar residues" evidence="1">
    <location>
        <begin position="86"/>
        <end position="106"/>
    </location>
</feature>
<organism evidence="3 4">
    <name type="scientific">Phytophthora fragariaefolia</name>
    <dbReference type="NCBI Taxonomy" id="1490495"/>
    <lineage>
        <taxon>Eukaryota</taxon>
        <taxon>Sar</taxon>
        <taxon>Stramenopiles</taxon>
        <taxon>Oomycota</taxon>
        <taxon>Peronosporomycetes</taxon>
        <taxon>Peronosporales</taxon>
        <taxon>Peronosporaceae</taxon>
        <taxon>Phytophthora</taxon>
    </lineage>
</organism>
<name>A0A9W7D7N4_9STRA</name>
<dbReference type="AlphaFoldDB" id="A0A9W7D7N4"/>
<dbReference type="Proteomes" id="UP001165121">
    <property type="component" value="Unassembled WGS sequence"/>
</dbReference>
<evidence type="ECO:0000256" key="2">
    <source>
        <dbReference type="SAM" id="SignalP"/>
    </source>
</evidence>
<protein>
    <submittedName>
        <fullName evidence="3">Unnamed protein product</fullName>
    </submittedName>
</protein>
<proteinExistence type="predicted"/>
<comment type="caution">
    <text evidence="3">The sequence shown here is derived from an EMBL/GenBank/DDBJ whole genome shotgun (WGS) entry which is preliminary data.</text>
</comment>
<dbReference type="EMBL" id="BSXT01003903">
    <property type="protein sequence ID" value="GMF56084.1"/>
    <property type="molecule type" value="Genomic_DNA"/>
</dbReference>
<feature type="region of interest" description="Disordered" evidence="1">
    <location>
        <begin position="46"/>
        <end position="108"/>
    </location>
</feature>
<dbReference type="OrthoDB" id="126649at2759"/>
<evidence type="ECO:0000313" key="4">
    <source>
        <dbReference type="Proteomes" id="UP001165121"/>
    </source>
</evidence>
<reference evidence="3" key="1">
    <citation type="submission" date="2023-04" db="EMBL/GenBank/DDBJ databases">
        <title>Phytophthora fragariaefolia NBRC 109709.</title>
        <authorList>
            <person name="Ichikawa N."/>
            <person name="Sato H."/>
            <person name="Tonouchi N."/>
        </authorList>
    </citation>
    <scope>NUCLEOTIDE SEQUENCE</scope>
    <source>
        <strain evidence="3">NBRC 109709</strain>
    </source>
</reference>
<evidence type="ECO:0000313" key="3">
    <source>
        <dbReference type="EMBL" id="GMF56084.1"/>
    </source>
</evidence>
<evidence type="ECO:0000256" key="1">
    <source>
        <dbReference type="SAM" id="MobiDB-lite"/>
    </source>
</evidence>
<gene>
    <name evidence="3" type="ORF">Pfra01_002374200</name>
</gene>
<keyword evidence="4" id="KW-1185">Reference proteome</keyword>
<feature type="chain" id="PRO_5040843715" evidence="2">
    <location>
        <begin position="32"/>
        <end position="354"/>
    </location>
</feature>
<keyword evidence="2" id="KW-0732">Signal</keyword>